<dbReference type="SMART" id="SM00905">
    <property type="entry name" value="FolB"/>
    <property type="match status" value="1"/>
</dbReference>
<dbReference type="PANTHER" id="PTHR10333">
    <property type="entry name" value="INHIBITOR OF GROWTH PROTEIN"/>
    <property type="match status" value="1"/>
</dbReference>
<feature type="domain" description="Inhibitor of growth protein N-terminal histone-binding" evidence="6">
    <location>
        <begin position="26"/>
        <end position="131"/>
    </location>
</feature>
<proteinExistence type="predicted"/>
<feature type="region of interest" description="Disordered" evidence="4">
    <location>
        <begin position="224"/>
        <end position="367"/>
    </location>
</feature>
<dbReference type="OrthoDB" id="2505961at2759"/>
<feature type="compositionally biased region" description="Polar residues" evidence="4">
    <location>
        <begin position="180"/>
        <end position="200"/>
    </location>
</feature>
<dbReference type="GO" id="GO:0006325">
    <property type="term" value="P:chromatin organization"/>
    <property type="evidence" value="ECO:0007669"/>
    <property type="project" value="UniProtKB-KW"/>
</dbReference>
<evidence type="ECO:0000313" key="8">
    <source>
        <dbReference type="Proteomes" id="UP000258309"/>
    </source>
</evidence>
<dbReference type="Gene3D" id="3.30.40.10">
    <property type="entry name" value="Zinc/RING finger domain, C3HC4 (zinc finger)"/>
    <property type="match status" value="1"/>
</dbReference>
<dbReference type="InterPro" id="IPR043133">
    <property type="entry name" value="GTP-CH-I_C/QueF"/>
</dbReference>
<reference evidence="7 8" key="1">
    <citation type="submission" date="2018-05" db="EMBL/GenBank/DDBJ databases">
        <title>Draft genome sequence of Scytalidium lignicola DSM 105466, a ubiquitous saprotrophic fungus.</title>
        <authorList>
            <person name="Buettner E."/>
            <person name="Gebauer A.M."/>
            <person name="Hofrichter M."/>
            <person name="Liers C."/>
            <person name="Kellner H."/>
        </authorList>
    </citation>
    <scope>NUCLEOTIDE SEQUENCE [LARGE SCALE GENOMIC DNA]</scope>
    <source>
        <strain evidence="7 8">DSM 105466</strain>
    </source>
</reference>
<dbReference type="Proteomes" id="UP000258309">
    <property type="component" value="Unassembled WGS sequence"/>
</dbReference>
<dbReference type="GO" id="GO:0046656">
    <property type="term" value="P:folic acid biosynthetic process"/>
    <property type="evidence" value="ECO:0007669"/>
    <property type="project" value="UniProtKB-KW"/>
</dbReference>
<dbReference type="SUPFAM" id="SSF55620">
    <property type="entry name" value="Tetrahydrobiopterin biosynthesis enzymes-like"/>
    <property type="match status" value="1"/>
</dbReference>
<dbReference type="Gene3D" id="6.10.140.1740">
    <property type="match status" value="1"/>
</dbReference>
<dbReference type="Pfam" id="PF12998">
    <property type="entry name" value="ING"/>
    <property type="match status" value="1"/>
</dbReference>
<feature type="compositionally biased region" description="Acidic residues" evidence="4">
    <location>
        <begin position="326"/>
        <end position="341"/>
    </location>
</feature>
<evidence type="ECO:0000313" key="7">
    <source>
        <dbReference type="EMBL" id="RFU25656.1"/>
    </source>
</evidence>
<dbReference type="EMBL" id="NCSJ02000317">
    <property type="protein sequence ID" value="RFU25656.1"/>
    <property type="molecule type" value="Genomic_DNA"/>
</dbReference>
<dbReference type="InterPro" id="IPR006157">
    <property type="entry name" value="FolB_dom"/>
</dbReference>
<evidence type="ECO:0000259" key="6">
    <source>
        <dbReference type="SMART" id="SM01408"/>
    </source>
</evidence>
<dbReference type="Gene3D" id="3.30.1130.10">
    <property type="match status" value="2"/>
</dbReference>
<dbReference type="GO" id="GO:0004150">
    <property type="term" value="F:dihydroneopterin aldolase activity"/>
    <property type="evidence" value="ECO:0007669"/>
    <property type="project" value="InterPro"/>
</dbReference>
<protein>
    <recommendedName>
        <fullName evidence="9">Inhibitor of growth protein N-terminal histone-binding domain-containing protein</fullName>
    </recommendedName>
</protein>
<comment type="caution">
    <text evidence="7">The sequence shown here is derived from an EMBL/GenBank/DDBJ whole genome shotgun (WGS) entry which is preliminary data.</text>
</comment>
<feature type="site" description="Histone H3K4me3 binding" evidence="3">
    <location>
        <position position="382"/>
    </location>
</feature>
<keyword evidence="1" id="KW-0156">Chromatin regulator</keyword>
<dbReference type="STRING" id="5539.A0A3E2GX06"/>
<feature type="site" description="Histone H3K4me3 binding" evidence="3">
    <location>
        <position position="386"/>
    </location>
</feature>
<feature type="compositionally biased region" description="Acidic residues" evidence="4">
    <location>
        <begin position="353"/>
        <end position="366"/>
    </location>
</feature>
<dbReference type="InterPro" id="IPR013083">
    <property type="entry name" value="Znf_RING/FYVE/PHD"/>
</dbReference>
<dbReference type="InterPro" id="IPR028651">
    <property type="entry name" value="ING_fam"/>
</dbReference>
<dbReference type="GO" id="GO:0006355">
    <property type="term" value="P:regulation of DNA-templated transcription"/>
    <property type="evidence" value="ECO:0007669"/>
    <property type="project" value="TreeGrafter"/>
</dbReference>
<dbReference type="InterPro" id="IPR024610">
    <property type="entry name" value="ING_N_histone-binding"/>
</dbReference>
<evidence type="ECO:0000256" key="1">
    <source>
        <dbReference type="ARBA" id="ARBA00022853"/>
    </source>
</evidence>
<evidence type="ECO:0000256" key="4">
    <source>
        <dbReference type="SAM" id="MobiDB-lite"/>
    </source>
</evidence>
<evidence type="ECO:0008006" key="9">
    <source>
        <dbReference type="Google" id="ProtNLM"/>
    </source>
</evidence>
<dbReference type="SUPFAM" id="SSF57903">
    <property type="entry name" value="FYVE/PHD zinc finger"/>
    <property type="match status" value="1"/>
</dbReference>
<evidence type="ECO:0000256" key="3">
    <source>
        <dbReference type="PIRSR" id="PIRSR628651-50"/>
    </source>
</evidence>
<sequence length="745" mass="81026">MPRDDLSIDFIGRKMPQTDHQDCAAVLDDWTNRVANLPAEIAFMQEEIAEKDRQMAECLSIVTKSDNSIQKWIRINGSHTPNPREEQLSKIILENYDKAQILQEEKIALAQKTQQVIDKHTRYLDAHIKALQDKGEFPNDPDIPSLLRPNAQDRTTMIRADNVVATMPLGQITNSANVAQRQIQHSGISRMASGQSQPHVGSQIAASAPATPAASMLLNRQARESSLGASNKRQKLTGGLGTLPANPSGLARHASMGPATPKAGTPSATRAGSAGPRAGQKTTATKKVAPHRQGGVARKNKPGKSGLSRVKRSGTKNSPSSTNDSELSEVESASAEEEDETATSPAPGKGGDGDEDMAEGDDDEGGDDKKYCICQSVSYGDMVACDNESCPYEWFHWTCVGLKSEPEGQKGGMSSSSALLHNTWELTQGLGEPVALIRVQNLQAFLIVGKDAWGREETSKPVLLSAAVALRQPFRSASADDKVNNSTIHYGILSKKIIQATEIYQQGPEKISEPRDLKSVLDKIASTLTHYTLDGAEVGSSEPAILSQDTIKSLELEIMLPKASLIGKGVSLRGIATYNKGGPMPVAYSVTLKVSGLHVPTLIGVNSVERRAKQMVIANVEIDRWTSSNIEHNRLEELITMEESSFQTLEALATQVGRRIVTLFINALELSSSHPRVKICLEKPIAVPFADSPAVELTLDTNPDHYEWKEDLYNGVDSDWPSPPFPLEGRLDEWMTMSMQKRIHS</sequence>
<evidence type="ECO:0000259" key="5">
    <source>
        <dbReference type="SMART" id="SM00905"/>
    </source>
</evidence>
<feature type="site" description="Histone H3K4me3 binding" evidence="3">
    <location>
        <position position="371"/>
    </location>
</feature>
<feature type="non-terminal residue" evidence="7">
    <location>
        <position position="745"/>
    </location>
</feature>
<feature type="region of interest" description="Disordered" evidence="4">
    <location>
        <begin position="180"/>
        <end position="208"/>
    </location>
</feature>
<dbReference type="AlphaFoldDB" id="A0A3E2GX06"/>
<feature type="site" description="Histone H3K4me3 binding" evidence="3">
    <location>
        <position position="394"/>
    </location>
</feature>
<dbReference type="GO" id="GO:0035267">
    <property type="term" value="C:NuA4 histone acetyltransferase complex"/>
    <property type="evidence" value="ECO:0007669"/>
    <property type="project" value="TreeGrafter"/>
</dbReference>
<accession>A0A3E2GX06</accession>
<dbReference type="CDD" id="cd16858">
    <property type="entry name" value="ING_ING3_Yng2p"/>
    <property type="match status" value="1"/>
</dbReference>
<keyword evidence="8" id="KW-1185">Reference proteome</keyword>
<dbReference type="GO" id="GO:0005634">
    <property type="term" value="C:nucleus"/>
    <property type="evidence" value="ECO:0007669"/>
    <property type="project" value="TreeGrafter"/>
</dbReference>
<feature type="non-terminal residue" evidence="7">
    <location>
        <position position="1"/>
    </location>
</feature>
<gene>
    <name evidence="7" type="ORF">B7463_g10684</name>
</gene>
<keyword evidence="2" id="KW-0289">Folate biosynthesis</keyword>
<dbReference type="CDD" id="cd15505">
    <property type="entry name" value="PHD_ING"/>
    <property type="match status" value="1"/>
</dbReference>
<dbReference type="InterPro" id="IPR011011">
    <property type="entry name" value="Znf_FYVE_PHD"/>
</dbReference>
<dbReference type="SMART" id="SM01408">
    <property type="entry name" value="ING"/>
    <property type="match status" value="1"/>
</dbReference>
<dbReference type="Pfam" id="PF02152">
    <property type="entry name" value="FolB"/>
    <property type="match status" value="1"/>
</dbReference>
<organism evidence="7 8">
    <name type="scientific">Scytalidium lignicola</name>
    <name type="common">Hyphomycete</name>
    <dbReference type="NCBI Taxonomy" id="5539"/>
    <lineage>
        <taxon>Eukaryota</taxon>
        <taxon>Fungi</taxon>
        <taxon>Dikarya</taxon>
        <taxon>Ascomycota</taxon>
        <taxon>Pezizomycotina</taxon>
        <taxon>Leotiomycetes</taxon>
        <taxon>Leotiomycetes incertae sedis</taxon>
        <taxon>Scytalidium</taxon>
    </lineage>
</organism>
<evidence type="ECO:0000256" key="2">
    <source>
        <dbReference type="ARBA" id="ARBA00022909"/>
    </source>
</evidence>
<name>A0A3E2GX06_SCYLI</name>
<dbReference type="PANTHER" id="PTHR10333:SF100">
    <property type="entry name" value="CHROMATIN MODIFICATION-RELATED PROTEIN YNG2"/>
    <property type="match status" value="1"/>
</dbReference>
<feature type="domain" description="Dihydroneopterin aldolase/epimerase" evidence="5">
    <location>
        <begin position="592"/>
        <end position="699"/>
    </location>
</feature>